<dbReference type="RefSeq" id="WP_194562816.1">
    <property type="nucleotide sequence ID" value="NZ_JADKPV010000003.1"/>
</dbReference>
<evidence type="ECO:0000256" key="1">
    <source>
        <dbReference type="SAM" id="Coils"/>
    </source>
</evidence>
<dbReference type="EMBL" id="JADKPV010000003">
    <property type="protein sequence ID" value="MBF4501336.1"/>
    <property type="molecule type" value="Genomic_DNA"/>
</dbReference>
<name>A0A8J7GCS7_9BACL</name>
<gene>
    <name evidence="2" type="ORF">IRY55_08180</name>
</gene>
<dbReference type="Proteomes" id="UP000622653">
    <property type="component" value="Unassembled WGS sequence"/>
</dbReference>
<keyword evidence="3" id="KW-1185">Reference proteome</keyword>
<comment type="caution">
    <text evidence="2">The sequence shown here is derived from an EMBL/GenBank/DDBJ whole genome shotgun (WGS) entry which is preliminary data.</text>
</comment>
<reference evidence="2" key="1">
    <citation type="submission" date="2020-11" db="EMBL/GenBank/DDBJ databases">
        <title>Multidrug resistant novel bacterium Savagea serpentis sp. nov., isolated from the scats of a vine snake (Ahaetulla nasuta).</title>
        <authorList>
            <person name="Venkata Ramana V."/>
            <person name="Vikas Patil S."/>
            <person name="Yogita Lugani V."/>
        </authorList>
    </citation>
    <scope>NUCLEOTIDE SEQUENCE</scope>
    <source>
        <strain evidence="2">SN6</strain>
    </source>
</reference>
<protein>
    <submittedName>
        <fullName evidence="2">Accessory Sec system S-layer assembly protein</fullName>
    </submittedName>
</protein>
<sequence length="306" mass="34984">MKLFNFFKKTEVKGKERAIESYELLANKSEEKNAQTEDITTKLSLHESWNISQEQMYVFRFLANELQPLKPNQLSLSGIDMERDGDNNLLVKSFLRSTVTESVRLQEVELVLFDKEGKIAAAQKFDLEELGYLPPNTARPWVFVFDAANIKLEEGILEDGWSLAFNIESMREHMLDLEPSWKENLTKEQITMLEDLVKQMPELKDKEVNFTGFQVAFQDDGGLVASVFIRNGNTRAMNVEQLPIEIVDAAGDIVAKGSFELPPLEVKANSTKPWTFIFPEQLVQKKDADFSRWVARIPSDAETNIQ</sequence>
<keyword evidence="1" id="KW-0175">Coiled coil</keyword>
<evidence type="ECO:0000313" key="2">
    <source>
        <dbReference type="EMBL" id="MBF4501336.1"/>
    </source>
</evidence>
<organism evidence="2 3">
    <name type="scientific">Savagea serpentis</name>
    <dbReference type="NCBI Taxonomy" id="2785297"/>
    <lineage>
        <taxon>Bacteria</taxon>
        <taxon>Bacillati</taxon>
        <taxon>Bacillota</taxon>
        <taxon>Bacilli</taxon>
        <taxon>Bacillales</taxon>
        <taxon>Caryophanaceae</taxon>
        <taxon>Savagea</taxon>
    </lineage>
</organism>
<dbReference type="NCBIfam" id="TIGR04399">
    <property type="entry name" value="acc_Sec_SLAP"/>
    <property type="match status" value="1"/>
</dbReference>
<dbReference type="AlphaFoldDB" id="A0A8J7GCS7"/>
<feature type="coiled-coil region" evidence="1">
    <location>
        <begin position="12"/>
        <end position="39"/>
    </location>
</feature>
<dbReference type="InterPro" id="IPR030910">
    <property type="entry name" value="SLAP_dom"/>
</dbReference>
<accession>A0A8J7GCS7</accession>
<dbReference type="NCBIfam" id="TIGR04398">
    <property type="entry name" value="SLAP_DUP"/>
    <property type="match status" value="2"/>
</dbReference>
<proteinExistence type="predicted"/>
<evidence type="ECO:0000313" key="3">
    <source>
        <dbReference type="Proteomes" id="UP000622653"/>
    </source>
</evidence>
<dbReference type="InterPro" id="IPR030911">
    <property type="entry name" value="Sec_acc_SLAP"/>
</dbReference>